<feature type="transmembrane region" description="Helical" evidence="4">
    <location>
        <begin position="326"/>
        <end position="348"/>
    </location>
</feature>
<organism evidence="6 7">
    <name type="scientific">Pseudomonas eucalypticola</name>
    <dbReference type="NCBI Taxonomy" id="2599595"/>
    <lineage>
        <taxon>Bacteria</taxon>
        <taxon>Pseudomonadati</taxon>
        <taxon>Pseudomonadota</taxon>
        <taxon>Gammaproteobacteria</taxon>
        <taxon>Pseudomonadales</taxon>
        <taxon>Pseudomonadaceae</taxon>
        <taxon>Pseudomonas</taxon>
    </lineage>
</organism>
<dbReference type="InterPro" id="IPR047200">
    <property type="entry name" value="MFS_YcaD-like"/>
</dbReference>
<evidence type="ECO:0000313" key="7">
    <source>
        <dbReference type="Proteomes" id="UP000509568"/>
    </source>
</evidence>
<gene>
    <name evidence="6" type="ORF">HWQ56_12915</name>
</gene>
<dbReference type="CDD" id="cd17477">
    <property type="entry name" value="MFS_YcaD_like"/>
    <property type="match status" value="1"/>
</dbReference>
<sequence length="387" mass="39988">MNRLTLPVLLFVAAVAGICLGATAPLTALRLLDTGASAAQIGILSALPAVGMMLAASLCAALTRRFNRRQLFQACLALCLASVALLEPLRDSLYALAGLRLAMGLGMGVVIILSEAWINELCSDQRRGQSIAVYTTAYTGSQMLGPLLISLLGTTGPYVVSCASVALGLACLSLFGLPNGRGREEEHHAPRRFSLLGFVRLAPTLCMGVLFFSFFDSVILALFPVYAADNGFGPAEAALMVSVILLGDMCLQLPLGWLADRVPRTALHLACGVCVLAIGASLAWLMGGNPVLWPVLFLLGAAAGGTYTLAIVLIGQRFRGHDLVTANAGAGMLFGLGSVLGPVVSGGLMQASNVGLPLALSVAAGVFVCTAVGSAWRMGSRAELSEG</sequence>
<dbReference type="PROSITE" id="PS50850">
    <property type="entry name" value="MFS"/>
    <property type="match status" value="1"/>
</dbReference>
<dbReference type="InterPro" id="IPR011701">
    <property type="entry name" value="MFS"/>
</dbReference>
<feature type="transmembrane region" description="Helical" evidence="4">
    <location>
        <begin position="37"/>
        <end position="59"/>
    </location>
</feature>
<dbReference type="GO" id="GO:0005886">
    <property type="term" value="C:plasma membrane"/>
    <property type="evidence" value="ECO:0007669"/>
    <property type="project" value="TreeGrafter"/>
</dbReference>
<evidence type="ECO:0000256" key="1">
    <source>
        <dbReference type="ARBA" id="ARBA00022692"/>
    </source>
</evidence>
<dbReference type="PANTHER" id="PTHR23521">
    <property type="entry name" value="TRANSPORTER MFS SUPERFAMILY"/>
    <property type="match status" value="1"/>
</dbReference>
<dbReference type="SUPFAM" id="SSF103473">
    <property type="entry name" value="MFS general substrate transporter"/>
    <property type="match status" value="1"/>
</dbReference>
<accession>A0A7D5D7F4</accession>
<dbReference type="RefSeq" id="WP_176570732.1">
    <property type="nucleotide sequence ID" value="NZ_CP056030.1"/>
</dbReference>
<dbReference type="GO" id="GO:0022857">
    <property type="term" value="F:transmembrane transporter activity"/>
    <property type="evidence" value="ECO:0007669"/>
    <property type="project" value="InterPro"/>
</dbReference>
<feature type="transmembrane region" description="Helical" evidence="4">
    <location>
        <begin position="131"/>
        <end position="152"/>
    </location>
</feature>
<feature type="transmembrane region" description="Helical" evidence="4">
    <location>
        <begin position="237"/>
        <end position="259"/>
    </location>
</feature>
<feature type="transmembrane region" description="Helical" evidence="4">
    <location>
        <begin position="158"/>
        <end position="177"/>
    </location>
</feature>
<dbReference type="KEGG" id="pez:HWQ56_12915"/>
<dbReference type="Proteomes" id="UP000509568">
    <property type="component" value="Chromosome"/>
</dbReference>
<keyword evidence="1 4" id="KW-0812">Transmembrane</keyword>
<evidence type="ECO:0000256" key="2">
    <source>
        <dbReference type="ARBA" id="ARBA00022989"/>
    </source>
</evidence>
<keyword evidence="3 4" id="KW-0472">Membrane</keyword>
<keyword evidence="2 4" id="KW-1133">Transmembrane helix</keyword>
<feature type="domain" description="Major facilitator superfamily (MFS) profile" evidence="5">
    <location>
        <begin position="5"/>
        <end position="382"/>
    </location>
</feature>
<dbReference type="Pfam" id="PF07690">
    <property type="entry name" value="MFS_1"/>
    <property type="match status" value="1"/>
</dbReference>
<feature type="transmembrane region" description="Helical" evidence="4">
    <location>
        <begin position="354"/>
        <end position="376"/>
    </location>
</feature>
<proteinExistence type="predicted"/>
<evidence type="ECO:0000256" key="4">
    <source>
        <dbReference type="SAM" id="Phobius"/>
    </source>
</evidence>
<dbReference type="InterPro" id="IPR020846">
    <property type="entry name" value="MFS_dom"/>
</dbReference>
<feature type="transmembrane region" description="Helical" evidence="4">
    <location>
        <begin position="101"/>
        <end position="119"/>
    </location>
</feature>
<feature type="transmembrane region" description="Helical" evidence="4">
    <location>
        <begin position="266"/>
        <end position="285"/>
    </location>
</feature>
<feature type="transmembrane region" description="Helical" evidence="4">
    <location>
        <begin position="291"/>
        <end position="314"/>
    </location>
</feature>
<name>A0A7D5D7F4_9PSED</name>
<feature type="transmembrane region" description="Helical" evidence="4">
    <location>
        <begin position="71"/>
        <end position="89"/>
    </location>
</feature>
<reference evidence="6 7" key="1">
    <citation type="submission" date="2020-06" db="EMBL/GenBank/DDBJ databases">
        <title>Pseudomonas eucalypticola sp. nov., an endophyte of Eucalyptus dunnii leaves with biocontrol ability of eucalyptus leaf blight.</title>
        <authorList>
            <person name="Liu Y."/>
            <person name="Song Z."/>
            <person name="Zeng H."/>
            <person name="Lu M."/>
            <person name="Wang X."/>
            <person name="Lian X."/>
            <person name="Zhang Q."/>
        </authorList>
    </citation>
    <scope>NUCLEOTIDE SEQUENCE [LARGE SCALE GENOMIC DNA]</scope>
    <source>
        <strain evidence="6 7">NP-1</strain>
    </source>
</reference>
<dbReference type="AlphaFoldDB" id="A0A7D5D7F4"/>
<dbReference type="PANTHER" id="PTHR23521:SF3">
    <property type="entry name" value="MFS TRANSPORTER"/>
    <property type="match status" value="1"/>
</dbReference>
<evidence type="ECO:0000256" key="3">
    <source>
        <dbReference type="ARBA" id="ARBA00023136"/>
    </source>
</evidence>
<feature type="transmembrane region" description="Helical" evidence="4">
    <location>
        <begin position="198"/>
        <end position="225"/>
    </location>
</feature>
<evidence type="ECO:0000259" key="5">
    <source>
        <dbReference type="PROSITE" id="PS50850"/>
    </source>
</evidence>
<dbReference type="InterPro" id="IPR036259">
    <property type="entry name" value="MFS_trans_sf"/>
</dbReference>
<protein>
    <submittedName>
        <fullName evidence="6">MFS transporter</fullName>
    </submittedName>
</protein>
<keyword evidence="7" id="KW-1185">Reference proteome</keyword>
<dbReference type="Gene3D" id="1.20.1250.20">
    <property type="entry name" value="MFS general substrate transporter like domains"/>
    <property type="match status" value="2"/>
</dbReference>
<dbReference type="EMBL" id="CP056030">
    <property type="protein sequence ID" value="QKZ04636.1"/>
    <property type="molecule type" value="Genomic_DNA"/>
</dbReference>
<evidence type="ECO:0000313" key="6">
    <source>
        <dbReference type="EMBL" id="QKZ04636.1"/>
    </source>
</evidence>